<dbReference type="EMBL" id="PPCV01000001">
    <property type="protein sequence ID" value="RXW33402.1"/>
    <property type="molecule type" value="Genomic_DNA"/>
</dbReference>
<protein>
    <submittedName>
        <fullName evidence="1">Phosphodiesterase</fullName>
    </submittedName>
</protein>
<sequence>MTRLPIDLSAAIVSAGYFPEFVAATVLQAVDDESVVASLVHHEATFNAHELHRHITVLVLTPTRFIVAHTDDGDQPGHPQALTTVETLGVSKITSVALTQVAANPERFGRGDHSITEAWLVVNWGAMRRVEIEPATCGDPQCEADHGLTAQDVSDDLTVRMSVAADGEEAVSSLIAFASALQRAAA</sequence>
<organism evidence="1 2">
    <name type="scientific">Propioniciclava flava</name>
    <dbReference type="NCBI Taxonomy" id="2072026"/>
    <lineage>
        <taxon>Bacteria</taxon>
        <taxon>Bacillati</taxon>
        <taxon>Actinomycetota</taxon>
        <taxon>Actinomycetes</taxon>
        <taxon>Propionibacteriales</taxon>
        <taxon>Propionibacteriaceae</taxon>
        <taxon>Propioniciclava</taxon>
    </lineage>
</organism>
<evidence type="ECO:0000313" key="1">
    <source>
        <dbReference type="EMBL" id="RXW33402.1"/>
    </source>
</evidence>
<dbReference type="OrthoDB" id="3725224at2"/>
<dbReference type="InterPro" id="IPR046040">
    <property type="entry name" value="DUF5998"/>
</dbReference>
<comment type="caution">
    <text evidence="1">The sequence shown here is derived from an EMBL/GenBank/DDBJ whole genome shotgun (WGS) entry which is preliminary data.</text>
</comment>
<gene>
    <name evidence="1" type="ORF">C1706_01150</name>
</gene>
<keyword evidence="2" id="KW-1185">Reference proteome</keyword>
<dbReference type="RefSeq" id="WP_129457368.1">
    <property type="nucleotide sequence ID" value="NZ_PPCV01000001.1"/>
</dbReference>
<evidence type="ECO:0000313" key="2">
    <source>
        <dbReference type="Proteomes" id="UP000290624"/>
    </source>
</evidence>
<dbReference type="AlphaFoldDB" id="A0A4Q2EKV8"/>
<proteinExistence type="predicted"/>
<reference evidence="1 2" key="1">
    <citation type="submission" date="2018-01" db="EMBL/GenBank/DDBJ databases">
        <title>Lactibacter flavus gen. nov., sp. nov., a novel bacterium of the family Propionibacteriaceae isolated from raw milk and dairy products.</title>
        <authorList>
            <person name="Wenning M."/>
            <person name="Breitenwieser F."/>
            <person name="Huptas C."/>
            <person name="von Neubeck M."/>
            <person name="Busse H.-J."/>
            <person name="Scherer S."/>
        </authorList>
    </citation>
    <scope>NUCLEOTIDE SEQUENCE [LARGE SCALE GENOMIC DNA]</scope>
    <source>
        <strain evidence="1 2">VG341</strain>
    </source>
</reference>
<dbReference type="Proteomes" id="UP000290624">
    <property type="component" value="Unassembled WGS sequence"/>
</dbReference>
<dbReference type="Pfam" id="PF19461">
    <property type="entry name" value="DUF5998"/>
    <property type="match status" value="1"/>
</dbReference>
<accession>A0A4Q2EKV8</accession>
<name>A0A4Q2EKV8_9ACTN</name>